<dbReference type="GO" id="GO:0007168">
    <property type="term" value="P:receptor guanylyl cyclase signaling pathway"/>
    <property type="evidence" value="ECO:0007669"/>
    <property type="project" value="TreeGrafter"/>
</dbReference>
<keyword evidence="4" id="KW-0547">Nucleotide-binding</keyword>
<dbReference type="GO" id="GO:0001653">
    <property type="term" value="F:peptide receptor activity"/>
    <property type="evidence" value="ECO:0007669"/>
    <property type="project" value="TreeGrafter"/>
</dbReference>
<keyword evidence="12" id="KW-1185">Reference proteome</keyword>
<dbReference type="GO" id="GO:0004016">
    <property type="term" value="F:adenylate cyclase activity"/>
    <property type="evidence" value="ECO:0007669"/>
    <property type="project" value="TreeGrafter"/>
</dbReference>
<evidence type="ECO:0000256" key="6">
    <source>
        <dbReference type="ARBA" id="ARBA00023136"/>
    </source>
</evidence>
<dbReference type="InterPro" id="IPR001054">
    <property type="entry name" value="A/G_cyclase"/>
</dbReference>
<dbReference type="GO" id="GO:0035556">
    <property type="term" value="P:intracellular signal transduction"/>
    <property type="evidence" value="ECO:0007669"/>
    <property type="project" value="InterPro"/>
</dbReference>
<evidence type="ECO:0000256" key="7">
    <source>
        <dbReference type="ARBA" id="ARBA00023180"/>
    </source>
</evidence>
<comment type="subcellular location">
    <subcellularLocation>
        <location evidence="2">Membrane</location>
    </subcellularLocation>
</comment>
<evidence type="ECO:0000256" key="2">
    <source>
        <dbReference type="ARBA" id="ARBA00004370"/>
    </source>
</evidence>
<keyword evidence="5" id="KW-1133">Transmembrane helix</keyword>
<sequence>MPRYCLFGDTVNTSSRMESNGKPDHIHLSKEAHDLLMKEYQADYETQLRGEVLIKGKGVMETFWLIGRRSASFSVPSIEEPVEKKVEEHTEQQSIERFSASEEQAVENTPPLTPDSESSGRKAAELHIG</sequence>
<reference evidence="11 12" key="1">
    <citation type="submission" date="2015-09" db="EMBL/GenBank/DDBJ databases">
        <title>Draft genome of the parasitic nematode Teladorsagia circumcincta isolate WARC Sus (inbred).</title>
        <authorList>
            <person name="Mitreva M."/>
        </authorList>
    </citation>
    <scope>NUCLEOTIDE SEQUENCE [LARGE SCALE GENOMIC DNA]</scope>
    <source>
        <strain evidence="11 12">S</strain>
    </source>
</reference>
<dbReference type="Proteomes" id="UP000230423">
    <property type="component" value="Unassembled WGS sequence"/>
</dbReference>
<dbReference type="SUPFAM" id="SSF55073">
    <property type="entry name" value="Nucleotide cyclase"/>
    <property type="match status" value="1"/>
</dbReference>
<dbReference type="GO" id="GO:0005886">
    <property type="term" value="C:plasma membrane"/>
    <property type="evidence" value="ECO:0007669"/>
    <property type="project" value="TreeGrafter"/>
</dbReference>
<dbReference type="Pfam" id="PF00211">
    <property type="entry name" value="Guanylate_cyc"/>
    <property type="match status" value="1"/>
</dbReference>
<dbReference type="OrthoDB" id="1890790at2759"/>
<keyword evidence="7" id="KW-0325">Glycoprotein</keyword>
<evidence type="ECO:0000256" key="1">
    <source>
        <dbReference type="ARBA" id="ARBA00001436"/>
    </source>
</evidence>
<evidence type="ECO:0000259" key="10">
    <source>
        <dbReference type="PROSITE" id="PS50125"/>
    </source>
</evidence>
<evidence type="ECO:0000256" key="3">
    <source>
        <dbReference type="ARBA" id="ARBA00022692"/>
    </source>
</evidence>
<dbReference type="GO" id="GO:0004383">
    <property type="term" value="F:guanylate cyclase activity"/>
    <property type="evidence" value="ECO:0007669"/>
    <property type="project" value="UniProtKB-EC"/>
</dbReference>
<accession>A0A2G9TRZ5</accession>
<comment type="catalytic activity">
    <reaction evidence="1">
        <text>GTP = 3',5'-cyclic GMP + diphosphate</text>
        <dbReference type="Rhea" id="RHEA:13665"/>
        <dbReference type="ChEBI" id="CHEBI:33019"/>
        <dbReference type="ChEBI" id="CHEBI:37565"/>
        <dbReference type="ChEBI" id="CHEBI:57746"/>
        <dbReference type="EC" id="4.6.1.2"/>
    </reaction>
</comment>
<dbReference type="AlphaFoldDB" id="A0A2G9TRZ5"/>
<evidence type="ECO:0000256" key="5">
    <source>
        <dbReference type="ARBA" id="ARBA00022989"/>
    </source>
</evidence>
<dbReference type="Gene3D" id="3.30.70.1230">
    <property type="entry name" value="Nucleotide cyclase"/>
    <property type="match status" value="1"/>
</dbReference>
<gene>
    <name evidence="11" type="ORF">TELCIR_17789</name>
</gene>
<keyword evidence="6" id="KW-0472">Membrane</keyword>
<evidence type="ECO:0000313" key="11">
    <source>
        <dbReference type="EMBL" id="PIO60707.1"/>
    </source>
</evidence>
<evidence type="ECO:0000256" key="9">
    <source>
        <dbReference type="SAM" id="MobiDB-lite"/>
    </source>
</evidence>
<dbReference type="PANTHER" id="PTHR11920:SF495">
    <property type="entry name" value="RECEPTOR-TYPE GUANYLATE CYCLASE GCY-7"/>
    <property type="match status" value="1"/>
</dbReference>
<feature type="region of interest" description="Disordered" evidence="9">
    <location>
        <begin position="79"/>
        <end position="129"/>
    </location>
</feature>
<keyword evidence="3" id="KW-0812">Transmembrane</keyword>
<feature type="compositionally biased region" description="Basic and acidic residues" evidence="9">
    <location>
        <begin position="118"/>
        <end position="129"/>
    </location>
</feature>
<evidence type="ECO:0000256" key="8">
    <source>
        <dbReference type="ARBA" id="ARBA00023239"/>
    </source>
</evidence>
<name>A0A2G9TRZ5_TELCI</name>
<dbReference type="InterPro" id="IPR050401">
    <property type="entry name" value="Cyclic_nucleotide_synthase"/>
</dbReference>
<dbReference type="CDD" id="cd07302">
    <property type="entry name" value="CHD"/>
    <property type="match status" value="1"/>
</dbReference>
<dbReference type="EMBL" id="KZ354949">
    <property type="protein sequence ID" value="PIO60707.1"/>
    <property type="molecule type" value="Genomic_DNA"/>
</dbReference>
<keyword evidence="8" id="KW-0456">Lyase</keyword>
<dbReference type="GO" id="GO:0000166">
    <property type="term" value="F:nucleotide binding"/>
    <property type="evidence" value="ECO:0007669"/>
    <property type="project" value="UniProtKB-KW"/>
</dbReference>
<dbReference type="PROSITE" id="PS50125">
    <property type="entry name" value="GUANYLATE_CYCLASE_2"/>
    <property type="match status" value="1"/>
</dbReference>
<protein>
    <recommendedName>
        <fullName evidence="10">Guanylate cyclase domain-containing protein</fullName>
    </recommendedName>
</protein>
<organism evidence="11 12">
    <name type="scientific">Teladorsagia circumcincta</name>
    <name type="common">Brown stomach worm</name>
    <name type="synonym">Ostertagia circumcincta</name>
    <dbReference type="NCBI Taxonomy" id="45464"/>
    <lineage>
        <taxon>Eukaryota</taxon>
        <taxon>Metazoa</taxon>
        <taxon>Ecdysozoa</taxon>
        <taxon>Nematoda</taxon>
        <taxon>Chromadorea</taxon>
        <taxon>Rhabditida</taxon>
        <taxon>Rhabditina</taxon>
        <taxon>Rhabditomorpha</taxon>
        <taxon>Strongyloidea</taxon>
        <taxon>Trichostrongylidae</taxon>
        <taxon>Teladorsagia</taxon>
    </lineage>
</organism>
<evidence type="ECO:0000313" key="12">
    <source>
        <dbReference type="Proteomes" id="UP000230423"/>
    </source>
</evidence>
<dbReference type="PANTHER" id="PTHR11920">
    <property type="entry name" value="GUANYLYL CYCLASE"/>
    <property type="match status" value="1"/>
</dbReference>
<proteinExistence type="predicted"/>
<dbReference type="InterPro" id="IPR029787">
    <property type="entry name" value="Nucleotide_cyclase"/>
</dbReference>
<feature type="compositionally biased region" description="Basic and acidic residues" evidence="9">
    <location>
        <begin position="81"/>
        <end position="91"/>
    </location>
</feature>
<evidence type="ECO:0000256" key="4">
    <source>
        <dbReference type="ARBA" id="ARBA00022741"/>
    </source>
</evidence>
<feature type="domain" description="Guanylate cyclase" evidence="10">
    <location>
        <begin position="1"/>
        <end position="18"/>
    </location>
</feature>